<accession>A0A1X6ZDV1</accession>
<keyword evidence="1" id="KW-0805">Transcription regulation</keyword>
<dbReference type="InterPro" id="IPR036388">
    <property type="entry name" value="WH-like_DNA-bd_sf"/>
</dbReference>
<keyword evidence="2" id="KW-0238">DNA-binding</keyword>
<evidence type="ECO:0000313" key="6">
    <source>
        <dbReference type="Proteomes" id="UP000193963"/>
    </source>
</evidence>
<dbReference type="PANTHER" id="PTHR44688">
    <property type="entry name" value="DNA-BINDING TRANSCRIPTIONAL ACTIVATOR DEVR_DOSR"/>
    <property type="match status" value="1"/>
</dbReference>
<evidence type="ECO:0000256" key="2">
    <source>
        <dbReference type="ARBA" id="ARBA00023125"/>
    </source>
</evidence>
<dbReference type="Proteomes" id="UP000193963">
    <property type="component" value="Unassembled WGS sequence"/>
</dbReference>
<dbReference type="EMBL" id="FWFN01000004">
    <property type="protein sequence ID" value="SLN46861.1"/>
    <property type="molecule type" value="Genomic_DNA"/>
</dbReference>
<dbReference type="SUPFAM" id="SSF46894">
    <property type="entry name" value="C-terminal effector domain of the bipartite response regulators"/>
    <property type="match status" value="1"/>
</dbReference>
<dbReference type="Gene3D" id="1.10.10.10">
    <property type="entry name" value="Winged helix-like DNA-binding domain superfamily/Winged helix DNA-binding domain"/>
    <property type="match status" value="1"/>
</dbReference>
<reference evidence="5 6" key="1">
    <citation type="submission" date="2017-03" db="EMBL/GenBank/DDBJ databases">
        <authorList>
            <person name="Afonso C.L."/>
            <person name="Miller P.J."/>
            <person name="Scott M.A."/>
            <person name="Spackman E."/>
            <person name="Goraichik I."/>
            <person name="Dimitrov K.M."/>
            <person name="Suarez D.L."/>
            <person name="Swayne D.E."/>
        </authorList>
    </citation>
    <scope>NUCLEOTIDE SEQUENCE [LARGE SCALE GENOMIC DNA]</scope>
    <source>
        <strain evidence="5 6">CECT 7751</strain>
    </source>
</reference>
<organism evidence="5 6">
    <name type="scientific">Pseudooceanicola marinus</name>
    <dbReference type="NCBI Taxonomy" id="396013"/>
    <lineage>
        <taxon>Bacteria</taxon>
        <taxon>Pseudomonadati</taxon>
        <taxon>Pseudomonadota</taxon>
        <taxon>Alphaproteobacteria</taxon>
        <taxon>Rhodobacterales</taxon>
        <taxon>Paracoccaceae</taxon>
        <taxon>Pseudooceanicola</taxon>
    </lineage>
</organism>
<dbReference type="AlphaFoldDB" id="A0A1X6ZDV1"/>
<gene>
    <name evidence="5" type="primary">liaR</name>
    <name evidence="5" type="ORF">PSM7751_02187</name>
</gene>
<protein>
    <submittedName>
        <fullName evidence="5">Transcriptional regulatory protein LiaR</fullName>
    </submittedName>
</protein>
<dbReference type="OrthoDB" id="9810375at2"/>
<dbReference type="InterPro" id="IPR000792">
    <property type="entry name" value="Tscrpt_reg_LuxR_C"/>
</dbReference>
<keyword evidence="3" id="KW-0804">Transcription</keyword>
<dbReference type="PANTHER" id="PTHR44688:SF16">
    <property type="entry name" value="DNA-BINDING TRANSCRIPTIONAL ACTIVATOR DEVR_DOSR"/>
    <property type="match status" value="1"/>
</dbReference>
<feature type="domain" description="HTH luxR-type" evidence="4">
    <location>
        <begin position="185"/>
        <end position="250"/>
    </location>
</feature>
<dbReference type="GO" id="GO:0003677">
    <property type="term" value="F:DNA binding"/>
    <property type="evidence" value="ECO:0007669"/>
    <property type="project" value="UniProtKB-KW"/>
</dbReference>
<dbReference type="RefSeq" id="WP_085888247.1">
    <property type="nucleotide sequence ID" value="NZ_FWFN01000004.1"/>
</dbReference>
<dbReference type="PRINTS" id="PR00038">
    <property type="entry name" value="HTHLUXR"/>
</dbReference>
<dbReference type="GO" id="GO:0006355">
    <property type="term" value="P:regulation of DNA-templated transcription"/>
    <property type="evidence" value="ECO:0007669"/>
    <property type="project" value="InterPro"/>
</dbReference>
<dbReference type="SMART" id="SM00421">
    <property type="entry name" value="HTH_LUXR"/>
    <property type="match status" value="1"/>
</dbReference>
<evidence type="ECO:0000256" key="1">
    <source>
        <dbReference type="ARBA" id="ARBA00023015"/>
    </source>
</evidence>
<dbReference type="PROSITE" id="PS50043">
    <property type="entry name" value="HTH_LUXR_2"/>
    <property type="match status" value="1"/>
</dbReference>
<evidence type="ECO:0000313" key="5">
    <source>
        <dbReference type="EMBL" id="SLN46861.1"/>
    </source>
</evidence>
<dbReference type="Pfam" id="PF00196">
    <property type="entry name" value="GerE"/>
    <property type="match status" value="1"/>
</dbReference>
<evidence type="ECO:0000256" key="3">
    <source>
        <dbReference type="ARBA" id="ARBA00023163"/>
    </source>
</evidence>
<proteinExistence type="predicted"/>
<dbReference type="PROSITE" id="PS00622">
    <property type="entry name" value="HTH_LUXR_1"/>
    <property type="match status" value="1"/>
</dbReference>
<name>A0A1X6ZDV1_9RHOB</name>
<evidence type="ECO:0000259" key="4">
    <source>
        <dbReference type="PROSITE" id="PS50043"/>
    </source>
</evidence>
<sequence length="266" mass="28552">MSAPGGTESGSAPQSQGNGTAELSHFTFIGSGTLFSDVVLRTIDTEFAGICATRYPQLATWALTVLDHPTDPPPPTRLLVVDERQVDDLFLLLRRRPTEMENTRLALAARTSLGAAKLVRSDGHNLVQHHVSILPMNLHLTAWIQLLRLLDCGEHYLPSCAFDLTPPYAEGATPPDAGGEGDYTPTEALTVLTPREQEVLRLVAAGRPNKVIARDLSVSAHTVKLHIHRIMGKLGVSNRTEAAILFLHEGAGDGHASAQAPSPSNS</sequence>
<dbReference type="CDD" id="cd06170">
    <property type="entry name" value="LuxR_C_like"/>
    <property type="match status" value="1"/>
</dbReference>
<dbReference type="InterPro" id="IPR016032">
    <property type="entry name" value="Sig_transdc_resp-reg_C-effctor"/>
</dbReference>
<keyword evidence="6" id="KW-1185">Reference proteome</keyword>